<gene>
    <name evidence="6" type="ORF">WJX72_009374</name>
</gene>
<sequence>MVKEVVESVVLQQCSVKEFHEAIFAGTEATLQYHLEANKDPKATVGRWEAGVRLVTFTVPLQLPAVVKSAIGQDSLPIKETQQLRFEADGSLVVDSAPLLDIPGGSKFTTSARFVAASTPTNGCRVTATIICSAAGPWGMQGKIEAVMVDQARITIGAFLTFCQRWCQQHKAEAARGPTAAVPAPATPPLAAEGEQFYDAMESESVAEAEAEGNTEEEAGPSSQELVLAAELGFEQAVLLYMRHLHVHSQQTCRLLEAMDSRLHSMEANIAAVRGVVAPHRRAAVQKVATQQPRWPPVSGGTYIYWGMGLAATACAVSATVYYRRRSS</sequence>
<evidence type="ECO:0000256" key="4">
    <source>
        <dbReference type="SAM" id="Phobius"/>
    </source>
</evidence>
<feature type="compositionally biased region" description="Acidic residues" evidence="3">
    <location>
        <begin position="202"/>
        <end position="219"/>
    </location>
</feature>
<evidence type="ECO:0000259" key="5">
    <source>
        <dbReference type="Pfam" id="PF16016"/>
    </source>
</evidence>
<protein>
    <recommendedName>
        <fullName evidence="5">VASt domain-containing protein</fullName>
    </recommendedName>
</protein>
<comment type="subcellular location">
    <subcellularLocation>
        <location evidence="1">Membrane</location>
    </subcellularLocation>
</comment>
<keyword evidence="4" id="KW-1133">Transmembrane helix</keyword>
<name>A0AAW1PXZ5_9CHLO</name>
<dbReference type="GO" id="GO:0016020">
    <property type="term" value="C:membrane"/>
    <property type="evidence" value="ECO:0007669"/>
    <property type="project" value="UniProtKB-SubCell"/>
</dbReference>
<organism evidence="6 7">
    <name type="scientific">[Myrmecia] bisecta</name>
    <dbReference type="NCBI Taxonomy" id="41462"/>
    <lineage>
        <taxon>Eukaryota</taxon>
        <taxon>Viridiplantae</taxon>
        <taxon>Chlorophyta</taxon>
        <taxon>core chlorophytes</taxon>
        <taxon>Trebouxiophyceae</taxon>
        <taxon>Trebouxiales</taxon>
        <taxon>Trebouxiaceae</taxon>
        <taxon>Myrmecia</taxon>
    </lineage>
</organism>
<evidence type="ECO:0000256" key="1">
    <source>
        <dbReference type="ARBA" id="ARBA00004370"/>
    </source>
</evidence>
<evidence type="ECO:0000256" key="3">
    <source>
        <dbReference type="SAM" id="MobiDB-lite"/>
    </source>
</evidence>
<keyword evidence="2 4" id="KW-0472">Membrane</keyword>
<dbReference type="Pfam" id="PF16016">
    <property type="entry name" value="VASt"/>
    <property type="match status" value="1"/>
</dbReference>
<feature type="transmembrane region" description="Helical" evidence="4">
    <location>
        <begin position="303"/>
        <end position="323"/>
    </location>
</feature>
<evidence type="ECO:0000313" key="6">
    <source>
        <dbReference type="EMBL" id="KAK9814660.1"/>
    </source>
</evidence>
<comment type="caution">
    <text evidence="6">The sequence shown here is derived from an EMBL/GenBank/DDBJ whole genome shotgun (WGS) entry which is preliminary data.</text>
</comment>
<evidence type="ECO:0000256" key="2">
    <source>
        <dbReference type="ARBA" id="ARBA00023136"/>
    </source>
</evidence>
<feature type="region of interest" description="Disordered" evidence="3">
    <location>
        <begin position="202"/>
        <end position="222"/>
    </location>
</feature>
<dbReference type="Proteomes" id="UP001489004">
    <property type="component" value="Unassembled WGS sequence"/>
</dbReference>
<reference evidence="6 7" key="1">
    <citation type="journal article" date="2024" name="Nat. Commun.">
        <title>Phylogenomics reveals the evolutionary origins of lichenization in chlorophyte algae.</title>
        <authorList>
            <person name="Puginier C."/>
            <person name="Libourel C."/>
            <person name="Otte J."/>
            <person name="Skaloud P."/>
            <person name="Haon M."/>
            <person name="Grisel S."/>
            <person name="Petersen M."/>
            <person name="Berrin J.G."/>
            <person name="Delaux P.M."/>
            <person name="Dal Grande F."/>
            <person name="Keller J."/>
        </authorList>
    </citation>
    <scope>NUCLEOTIDE SEQUENCE [LARGE SCALE GENOMIC DNA]</scope>
    <source>
        <strain evidence="6 7">SAG 2043</strain>
    </source>
</reference>
<accession>A0AAW1PXZ5</accession>
<dbReference type="AlphaFoldDB" id="A0AAW1PXZ5"/>
<proteinExistence type="predicted"/>
<feature type="domain" description="VASt" evidence="5">
    <location>
        <begin position="13"/>
        <end position="148"/>
    </location>
</feature>
<dbReference type="InterPro" id="IPR031968">
    <property type="entry name" value="VASt"/>
</dbReference>
<dbReference type="EMBL" id="JALJOR010000007">
    <property type="protein sequence ID" value="KAK9814660.1"/>
    <property type="molecule type" value="Genomic_DNA"/>
</dbReference>
<keyword evidence="7" id="KW-1185">Reference proteome</keyword>
<evidence type="ECO:0000313" key="7">
    <source>
        <dbReference type="Proteomes" id="UP001489004"/>
    </source>
</evidence>
<keyword evidence="4" id="KW-0812">Transmembrane</keyword>